<evidence type="ECO:0000313" key="8">
    <source>
        <dbReference type="Proteomes" id="UP000192578"/>
    </source>
</evidence>
<proteinExistence type="predicted"/>
<organism evidence="7 8">
    <name type="scientific">Hypsibius exemplaris</name>
    <name type="common">Freshwater tardigrade</name>
    <dbReference type="NCBI Taxonomy" id="2072580"/>
    <lineage>
        <taxon>Eukaryota</taxon>
        <taxon>Metazoa</taxon>
        <taxon>Ecdysozoa</taxon>
        <taxon>Tardigrada</taxon>
        <taxon>Eutardigrada</taxon>
        <taxon>Parachela</taxon>
        <taxon>Hypsibioidea</taxon>
        <taxon>Hypsibiidae</taxon>
        <taxon>Hypsibius</taxon>
    </lineage>
</organism>
<dbReference type="PANTHER" id="PTHR12771:SF56">
    <property type="entry name" value="CED-12"/>
    <property type="match status" value="1"/>
</dbReference>
<dbReference type="Pfam" id="PF11841">
    <property type="entry name" value="ELMO_ARM"/>
    <property type="match status" value="1"/>
</dbReference>
<evidence type="ECO:0000256" key="1">
    <source>
        <dbReference type="ARBA" id="ARBA00022703"/>
    </source>
</evidence>
<keyword evidence="1" id="KW-0053">Apoptosis</keyword>
<keyword evidence="3" id="KW-0729">SH3-binding</keyword>
<dbReference type="Pfam" id="PF16457">
    <property type="entry name" value="PH_12"/>
    <property type="match status" value="1"/>
</dbReference>
<dbReference type="InterPro" id="IPR050868">
    <property type="entry name" value="ELMO_domain-containing"/>
</dbReference>
<dbReference type="InterPro" id="IPR011993">
    <property type="entry name" value="PH-like_dom_sf"/>
</dbReference>
<dbReference type="GO" id="GO:0006915">
    <property type="term" value="P:apoptotic process"/>
    <property type="evidence" value="ECO:0007669"/>
    <property type="project" value="UniProtKB-KW"/>
</dbReference>
<dbReference type="InterPro" id="IPR006816">
    <property type="entry name" value="ELMO_dom"/>
</dbReference>
<keyword evidence="2" id="KW-0581">Phagocytosis</keyword>
<evidence type="ECO:0000256" key="3">
    <source>
        <dbReference type="ARBA" id="ARBA00023036"/>
    </source>
</evidence>
<dbReference type="InterPro" id="IPR001849">
    <property type="entry name" value="PH_domain"/>
</dbReference>
<keyword evidence="8" id="KW-1185">Reference proteome</keyword>
<evidence type="ECO:0000259" key="6">
    <source>
        <dbReference type="PROSITE" id="PS51335"/>
    </source>
</evidence>
<evidence type="ECO:0000313" key="7">
    <source>
        <dbReference type="EMBL" id="OQV21363.1"/>
    </source>
</evidence>
<dbReference type="InterPro" id="IPR011989">
    <property type="entry name" value="ARM-like"/>
</dbReference>
<gene>
    <name evidence="7" type="ORF">BV898_04572</name>
</gene>
<protein>
    <submittedName>
        <fullName evidence="7">Engulfment and cell motility protein 2</fullName>
    </submittedName>
</protein>
<dbReference type="GO" id="GO:0007015">
    <property type="term" value="P:actin filament organization"/>
    <property type="evidence" value="ECO:0007669"/>
    <property type="project" value="TreeGrafter"/>
</dbReference>
<accession>A0A1W0X1M8</accession>
<dbReference type="PROSITE" id="PS51335">
    <property type="entry name" value="ELMO"/>
    <property type="match status" value="1"/>
</dbReference>
<dbReference type="GO" id="GO:0048870">
    <property type="term" value="P:cell motility"/>
    <property type="evidence" value="ECO:0007669"/>
    <property type="project" value="TreeGrafter"/>
</dbReference>
<dbReference type="GO" id="GO:0017124">
    <property type="term" value="F:SH3 domain binding"/>
    <property type="evidence" value="ECO:0007669"/>
    <property type="project" value="UniProtKB-KW"/>
</dbReference>
<evidence type="ECO:0000259" key="5">
    <source>
        <dbReference type="PROSITE" id="PS50003"/>
    </source>
</evidence>
<dbReference type="EMBL" id="MTYJ01000023">
    <property type="protein sequence ID" value="OQV21363.1"/>
    <property type="molecule type" value="Genomic_DNA"/>
</dbReference>
<dbReference type="OrthoDB" id="28413at2759"/>
<name>A0A1W0X1M8_HYPEX</name>
<dbReference type="GO" id="GO:0005886">
    <property type="term" value="C:plasma membrane"/>
    <property type="evidence" value="ECO:0007669"/>
    <property type="project" value="TreeGrafter"/>
</dbReference>
<dbReference type="Proteomes" id="UP000192578">
    <property type="component" value="Unassembled WGS sequence"/>
</dbReference>
<dbReference type="Gene3D" id="2.30.29.30">
    <property type="entry name" value="Pleckstrin-homology domain (PH domain)/Phosphotyrosine-binding domain (PTB)"/>
    <property type="match status" value="1"/>
</dbReference>
<dbReference type="SUPFAM" id="SSF48371">
    <property type="entry name" value="ARM repeat"/>
    <property type="match status" value="1"/>
</dbReference>
<reference evidence="8" key="1">
    <citation type="submission" date="2017-01" db="EMBL/GenBank/DDBJ databases">
        <title>Comparative genomics of anhydrobiosis in the tardigrade Hypsibius dujardini.</title>
        <authorList>
            <person name="Yoshida Y."/>
            <person name="Koutsovoulos G."/>
            <person name="Laetsch D."/>
            <person name="Stevens L."/>
            <person name="Kumar S."/>
            <person name="Horikawa D."/>
            <person name="Ishino K."/>
            <person name="Komine S."/>
            <person name="Tomita M."/>
            <person name="Blaxter M."/>
            <person name="Arakawa K."/>
        </authorList>
    </citation>
    <scope>NUCLEOTIDE SEQUENCE [LARGE SCALE GENOMIC DNA]</scope>
    <source>
        <strain evidence="8">Z151</strain>
    </source>
</reference>
<dbReference type="AlphaFoldDB" id="A0A1W0X1M8"/>
<dbReference type="Gene3D" id="6.10.250.810">
    <property type="match status" value="1"/>
</dbReference>
<feature type="domain" description="ELMO" evidence="6">
    <location>
        <begin position="330"/>
        <end position="502"/>
    </location>
</feature>
<dbReference type="SUPFAM" id="SSF50729">
    <property type="entry name" value="PH domain-like"/>
    <property type="match status" value="1"/>
</dbReference>
<dbReference type="Pfam" id="PF04727">
    <property type="entry name" value="ELMO_CED12"/>
    <property type="match status" value="1"/>
</dbReference>
<dbReference type="GO" id="GO:0006909">
    <property type="term" value="P:phagocytosis"/>
    <property type="evidence" value="ECO:0007669"/>
    <property type="project" value="UniProtKB-KW"/>
</dbReference>
<sequence>MEGTPSTPATNRPPPTAPNTLVKIAVQFYQSDPSKIAQMVTFDRTRPLTAFLADRCATWNLDKPEDFALQFSEGIPSYITERNRGEIKNGSVLTLCPSPTKNVSSILESINMGDGTRKQEALKQLSNHASDISFVQEFINQRGMDLLINIIEGGGWEKSPATASLTEVVAITLGCFLELMDHGLVFWDVVDQAFINKISSYVNQSSCDPAVVQSSLTILEGLLLNSSKQALVEKQISWVALVQHLKRSSTQASTLSYINAIFTKASGDGVRDLRYHGILSPEVRSIMLSTVIPMTGKVSADVARQVYILQCHLMQVVHQQHQSGRIDNETSEKQIADIRKSTASVLAEVPLTSSTGPRKASESGDEIGRLGFKSPKLPLDEFATVNNAQLVLHCMHHFATRNVEAFRQWVFESFSRDTSECPFFESSVEIVGILAELFRIGLPPVEQGGVYDSVVFSSDSPFEEAYCLAMSTLNKTWKEMKATSQDFLKVMGVLREQLTLSLRDAIPPATLEDWRNRIRQFSYLEINKIQKERRIAKEELESQAEPIVELREMLRPEVLALIGENRLRHMQKGSKFAHRERGGFLLYNNKRQSWYCRLSQNNKLLHYGDSDDASRIPVAEEMPNLVAVSDIKALLTGKDCPHVKSKKSSSSLAFSLVLAGDKKTLDFIAPNEKEFHMWSDGFHKLLGEDMTSPLATQDLKDLLTWEIKLRLLDTEGIAIPEKTPKFPPPPTNFDFSTKFND</sequence>
<dbReference type="PROSITE" id="PS50003">
    <property type="entry name" value="PH_DOMAIN"/>
    <property type="match status" value="1"/>
</dbReference>
<dbReference type="InterPro" id="IPR024574">
    <property type="entry name" value="ELMO_ARM"/>
</dbReference>
<dbReference type="InterPro" id="IPR016024">
    <property type="entry name" value="ARM-type_fold"/>
</dbReference>
<dbReference type="Gene3D" id="1.25.10.10">
    <property type="entry name" value="Leucine-rich Repeat Variant"/>
    <property type="match status" value="1"/>
</dbReference>
<feature type="domain" description="PH" evidence="5">
    <location>
        <begin position="578"/>
        <end position="687"/>
    </location>
</feature>
<evidence type="ECO:0000256" key="2">
    <source>
        <dbReference type="ARBA" id="ARBA00022907"/>
    </source>
</evidence>
<comment type="caution">
    <text evidence="7">The sequence shown here is derived from an EMBL/GenBank/DDBJ whole genome shotgun (WGS) entry which is preliminary data.</text>
</comment>
<comment type="function">
    <text evidence="4">Involved in cytoskeletal rearrangements required for phagocytosis of apoptotic cells and cell motility. Acts in association with DOCK1 and CRK. Was initially proposed to be required in complex with DOCK1 to activate Rac Rho small GTPases. May enhance the guanine nucleotide exchange factor (GEF) activity of DOCK1.</text>
</comment>
<evidence type="ECO:0000256" key="4">
    <source>
        <dbReference type="ARBA" id="ARBA00024863"/>
    </source>
</evidence>
<dbReference type="PANTHER" id="PTHR12771">
    <property type="entry name" value="ENGULFMENT AND CELL MOTILITY"/>
    <property type="match status" value="1"/>
</dbReference>